<accession>A0A0D2Y151</accession>
<protein>
    <submittedName>
        <fullName evidence="2">Uncharacterized protein</fullName>
    </submittedName>
</protein>
<reference evidence="3" key="1">
    <citation type="journal article" date="2012" name="Mol. Plant Microbe Interact.">
        <title>A highly conserved effector in Fusarium oxysporum is required for full virulence on Arabidopsis.</title>
        <authorList>
            <person name="Thatcher L.F."/>
            <person name="Gardiner D.M."/>
            <person name="Kazan K."/>
            <person name="Manners J."/>
        </authorList>
    </citation>
    <scope>NUCLEOTIDE SEQUENCE [LARGE SCALE GENOMIC DNA]</scope>
    <source>
        <strain evidence="3">Fo5176</strain>
    </source>
</reference>
<evidence type="ECO:0000313" key="3">
    <source>
        <dbReference type="Proteomes" id="UP000002489"/>
    </source>
</evidence>
<feature type="compositionally biased region" description="Low complexity" evidence="1">
    <location>
        <begin position="117"/>
        <end position="157"/>
    </location>
</feature>
<evidence type="ECO:0000256" key="1">
    <source>
        <dbReference type="SAM" id="MobiDB-lite"/>
    </source>
</evidence>
<name>A0A0D2Y151_FUSOF</name>
<reference evidence="2" key="2">
    <citation type="submission" date="2025-08" db="UniProtKB">
        <authorList>
            <consortium name="EnsemblFungi"/>
        </authorList>
    </citation>
    <scope>IDENTIFICATION</scope>
    <source>
        <strain evidence="2">4287 / CBS 123668 / FGSC 9935 / NRRL 34936</strain>
    </source>
</reference>
<sequence>MAVPRSNRAVLLAAVVFVTIFLGLAHFHLNSPSESTPSAKSGVDEPAPFVPEKEAAAAAPTFVPGEDEEIGATPAVEVVAETPKPEEHHHAVTPDKPEADPAEEPSDPEEIAEAEELAANASPTPAAASPPLSRSKSRSRSTNMSTSMSMKKSSSPKPKSKKHLKLPPLPKRPPVLTSMPSPLSNGSSPP</sequence>
<dbReference type="Proteomes" id="UP000002489">
    <property type="component" value="Unassembled WGS sequence"/>
</dbReference>
<dbReference type="AlphaFoldDB" id="A0A0D2Y151"/>
<feature type="compositionally biased region" description="Polar residues" evidence="1">
    <location>
        <begin position="178"/>
        <end position="190"/>
    </location>
</feature>
<feature type="compositionally biased region" description="Basic and acidic residues" evidence="1">
    <location>
        <begin position="83"/>
        <end position="99"/>
    </location>
</feature>
<feature type="region of interest" description="Disordered" evidence="1">
    <location>
        <begin position="32"/>
        <end position="190"/>
    </location>
</feature>
<evidence type="ECO:0000313" key="2">
    <source>
        <dbReference type="EnsemblFungi" id="FOXG_09992P0"/>
    </source>
</evidence>
<proteinExistence type="predicted"/>
<organism evidence="2 3">
    <name type="scientific">Fusarium oxysporum (strain Fo5176)</name>
    <name type="common">Fusarium vascular wilt</name>
    <dbReference type="NCBI Taxonomy" id="660025"/>
    <lineage>
        <taxon>Eukaryota</taxon>
        <taxon>Fungi</taxon>
        <taxon>Dikarya</taxon>
        <taxon>Ascomycota</taxon>
        <taxon>Pezizomycotina</taxon>
        <taxon>Sordariomycetes</taxon>
        <taxon>Hypocreomycetidae</taxon>
        <taxon>Hypocreales</taxon>
        <taxon>Nectriaceae</taxon>
        <taxon>Fusarium</taxon>
        <taxon>Fusarium oxysporum species complex</taxon>
    </lineage>
</organism>
<dbReference type="EnsemblFungi" id="FOXG_09992T0">
    <property type="protein sequence ID" value="FOXG_09992P0"/>
    <property type="gene ID" value="FOXG_09992"/>
</dbReference>
<feature type="compositionally biased region" description="Acidic residues" evidence="1">
    <location>
        <begin position="100"/>
        <end position="116"/>
    </location>
</feature>